<evidence type="ECO:0000259" key="1">
    <source>
        <dbReference type="Pfam" id="PF16363"/>
    </source>
</evidence>
<dbReference type="InterPro" id="IPR045869">
    <property type="entry name" value="Arna-like_SDR_e"/>
</dbReference>
<dbReference type="GO" id="GO:0016831">
    <property type="term" value="F:carboxy-lyase activity"/>
    <property type="evidence" value="ECO:0007669"/>
    <property type="project" value="InterPro"/>
</dbReference>
<dbReference type="Gene3D" id="3.90.25.10">
    <property type="entry name" value="UDP-galactose 4-epimerase, domain 1"/>
    <property type="match status" value="1"/>
</dbReference>
<dbReference type="PANTHER" id="PTHR43000">
    <property type="entry name" value="DTDP-D-GLUCOSE 4,6-DEHYDRATASE-RELATED"/>
    <property type="match status" value="1"/>
</dbReference>
<dbReference type="AlphaFoldDB" id="A0A5K7Z6L9"/>
<keyword evidence="3" id="KW-1185">Reference proteome</keyword>
<feature type="domain" description="NAD(P)-binding" evidence="1">
    <location>
        <begin position="9"/>
        <end position="312"/>
    </location>
</feature>
<dbReference type="KEGG" id="dwd:DSCW_50690"/>
<dbReference type="Proteomes" id="UP000427769">
    <property type="component" value="Chromosome"/>
</dbReference>
<dbReference type="SUPFAM" id="SSF51735">
    <property type="entry name" value="NAD(P)-binding Rossmann-fold domains"/>
    <property type="match status" value="1"/>
</dbReference>
<name>A0A5K7Z6L9_9BACT</name>
<organism evidence="2 3">
    <name type="scientific">Desulfosarcina widdelii</name>
    <dbReference type="NCBI Taxonomy" id="947919"/>
    <lineage>
        <taxon>Bacteria</taxon>
        <taxon>Pseudomonadati</taxon>
        <taxon>Thermodesulfobacteriota</taxon>
        <taxon>Desulfobacteria</taxon>
        <taxon>Desulfobacterales</taxon>
        <taxon>Desulfosarcinaceae</taxon>
        <taxon>Desulfosarcina</taxon>
    </lineage>
</organism>
<dbReference type="EMBL" id="AP021875">
    <property type="protein sequence ID" value="BBO77652.1"/>
    <property type="molecule type" value="Genomic_DNA"/>
</dbReference>
<sequence>MKLSKKKVLITGAAGFIGSHLVEALINQGADVKAFVRYNSRNDLGNLSFLSQRLLENMEIIWGDITDEGMVRNAVRGCDCVFHLAALIGIPYSYVAPGSYVNTNIKGTLNVLEAVREFSVSKMVTTSTSECYGTALYEPIDESHPLQGQSPYSASKISADKLAESYYRSFDVPVSTIRPFNTYGPRQSDRAVIPTIIKQLLLKKETIFLGALTPCRDLTFVEDTVDGFIKIAENSDTVGETINIGNGKTISIGALAQKLIDLVNPGVSVVSSEERLRPEKSEVYKLICDNKKAKTVVGWAPKVTLDEGLKKTFQFIKAHRDLYVGDNYTV</sequence>
<accession>A0A5K7Z6L9</accession>
<dbReference type="Gene3D" id="3.40.50.720">
    <property type="entry name" value="NAD(P)-binding Rossmann-like Domain"/>
    <property type="match status" value="1"/>
</dbReference>
<reference evidence="2 3" key="1">
    <citation type="submission" date="2019-11" db="EMBL/GenBank/DDBJ databases">
        <title>Comparative genomics of hydrocarbon-degrading Desulfosarcina strains.</title>
        <authorList>
            <person name="Watanabe M."/>
            <person name="Kojima H."/>
            <person name="Fukui M."/>
        </authorList>
    </citation>
    <scope>NUCLEOTIDE SEQUENCE [LARGE SCALE GENOMIC DNA]</scope>
    <source>
        <strain evidence="2 3">PP31</strain>
    </source>
</reference>
<proteinExistence type="predicted"/>
<dbReference type="InterPro" id="IPR016040">
    <property type="entry name" value="NAD(P)-bd_dom"/>
</dbReference>
<dbReference type="CDD" id="cd05257">
    <property type="entry name" value="Arna_like_SDR_e"/>
    <property type="match status" value="1"/>
</dbReference>
<protein>
    <submittedName>
        <fullName evidence="2">NAD-dependent dehydratase</fullName>
    </submittedName>
</protein>
<gene>
    <name evidence="2" type="ORF">DSCW_50690</name>
</gene>
<evidence type="ECO:0000313" key="2">
    <source>
        <dbReference type="EMBL" id="BBO77652.1"/>
    </source>
</evidence>
<evidence type="ECO:0000313" key="3">
    <source>
        <dbReference type="Proteomes" id="UP000427769"/>
    </source>
</evidence>
<dbReference type="OrthoDB" id="9769113at2"/>
<dbReference type="InterPro" id="IPR036291">
    <property type="entry name" value="NAD(P)-bd_dom_sf"/>
</dbReference>
<dbReference type="Pfam" id="PF16363">
    <property type="entry name" value="GDP_Man_Dehyd"/>
    <property type="match status" value="1"/>
</dbReference>
<dbReference type="RefSeq" id="WP_155306379.1">
    <property type="nucleotide sequence ID" value="NZ_AP021875.1"/>
</dbReference>